<proteinExistence type="predicted"/>
<evidence type="ECO:0000313" key="2">
    <source>
        <dbReference type="Proteomes" id="UP000321523"/>
    </source>
</evidence>
<gene>
    <name evidence="1" type="ORF">SAE02_02710</name>
</gene>
<sequence>MQSGDVVPGRRPLEACRLIGQVDRRRERKLALLGHAQQHAASLDPDVFMGKAGSLKRDQVIQPYFIVISQADQTPVYGFKERIRNHGVSMEDGRSQSKRLPFNLT</sequence>
<protein>
    <submittedName>
        <fullName evidence="1">Uncharacterized protein</fullName>
    </submittedName>
</protein>
<organism evidence="1 2">
    <name type="scientific">Skermanella aerolata</name>
    <dbReference type="NCBI Taxonomy" id="393310"/>
    <lineage>
        <taxon>Bacteria</taxon>
        <taxon>Pseudomonadati</taxon>
        <taxon>Pseudomonadota</taxon>
        <taxon>Alphaproteobacteria</taxon>
        <taxon>Rhodospirillales</taxon>
        <taxon>Azospirillaceae</taxon>
        <taxon>Skermanella</taxon>
    </lineage>
</organism>
<name>A0A512DI31_9PROT</name>
<keyword evidence="2" id="KW-1185">Reference proteome</keyword>
<comment type="caution">
    <text evidence="1">The sequence shown here is derived from an EMBL/GenBank/DDBJ whole genome shotgun (WGS) entry which is preliminary data.</text>
</comment>
<evidence type="ECO:0000313" key="1">
    <source>
        <dbReference type="EMBL" id="GEO36123.1"/>
    </source>
</evidence>
<dbReference type="EMBL" id="BJYZ01000002">
    <property type="protein sequence ID" value="GEO36123.1"/>
    <property type="molecule type" value="Genomic_DNA"/>
</dbReference>
<dbReference type="AlphaFoldDB" id="A0A512DI31"/>
<reference evidence="1 2" key="1">
    <citation type="submission" date="2019-07" db="EMBL/GenBank/DDBJ databases">
        <title>Whole genome shotgun sequence of Skermanella aerolata NBRC 106429.</title>
        <authorList>
            <person name="Hosoyama A."/>
            <person name="Uohara A."/>
            <person name="Ohji S."/>
            <person name="Ichikawa N."/>
        </authorList>
    </citation>
    <scope>NUCLEOTIDE SEQUENCE [LARGE SCALE GENOMIC DNA]</scope>
    <source>
        <strain evidence="1 2">NBRC 106429</strain>
    </source>
</reference>
<accession>A0A512DI31</accession>
<dbReference type="Proteomes" id="UP000321523">
    <property type="component" value="Unassembled WGS sequence"/>
</dbReference>